<dbReference type="KEGG" id="vg:8303362"/>
<name>C7BVC3_9CAUD</name>
<organism evidence="1 2">
    <name type="scientific">Synechococcus phage S-RSM4</name>
    <dbReference type="NCBI Taxonomy" id="555387"/>
    <lineage>
        <taxon>Viruses</taxon>
        <taxon>Duplodnaviria</taxon>
        <taxon>Heunggongvirae</taxon>
        <taxon>Uroviricota</taxon>
        <taxon>Caudoviricetes</taxon>
        <taxon>Pantevenvirales</taxon>
        <taxon>Kyanoviridae</taxon>
        <taxon>Gibbetvirus</taxon>
        <taxon>Gibbetvirus rsm4</taxon>
    </lineage>
</organism>
<gene>
    <name evidence="1" type="ORF">SRSM4_155</name>
</gene>
<dbReference type="GeneID" id="8303362"/>
<dbReference type="OrthoDB" id="31575at10239"/>
<evidence type="ECO:0000313" key="2">
    <source>
        <dbReference type="Proteomes" id="UP000001515"/>
    </source>
</evidence>
<sequence>MKDLLFISQDKEMALIQEMSYKIKMSNWDIHPSKTCFLCVSPDYSSIVTQHLSHSLSMDREIFHIEAVNVPFPDENPNQYQVNFELDFAEWVLDWDNFVLCEAGVIRGGNYTWITKAMEKFVDKNYYTLSLCENIHSKYKSDLVSLYYDDTIEDLHFWWERPNNHWT</sequence>
<reference evidence="1 2" key="1">
    <citation type="journal article" date="2009" name="Environ. Microbiol.">
        <title>Comparative genomics of marine cyanomyoviruses reveals the widespread occurrence of Synechococcus host genes localized to a hyperplastic region: implications for mechanisms of cyanophage evolution.</title>
        <authorList>
            <person name="Millard A.D."/>
            <person name="Zwirglmaier K."/>
            <person name="Downey M.J."/>
            <person name="Mann N.H."/>
            <person name="Scanlan D.J."/>
        </authorList>
    </citation>
    <scope>NUCLEOTIDE SEQUENCE</scope>
</reference>
<dbReference type="RefSeq" id="YP_003097389.1">
    <property type="nucleotide sequence ID" value="NC_013085.1"/>
</dbReference>
<proteinExistence type="predicted"/>
<evidence type="ECO:0000313" key="1">
    <source>
        <dbReference type="EMBL" id="CAR63352.1"/>
    </source>
</evidence>
<protein>
    <submittedName>
        <fullName evidence="1">Uncharacterized protein</fullName>
    </submittedName>
</protein>
<dbReference type="EMBL" id="FM207411">
    <property type="protein sequence ID" value="CAR63352.1"/>
    <property type="molecule type" value="Genomic_DNA"/>
</dbReference>
<keyword evidence="2" id="KW-1185">Reference proteome</keyword>
<dbReference type="Proteomes" id="UP000001515">
    <property type="component" value="Segment"/>
</dbReference>
<accession>C7BVC3</accession>